<dbReference type="InterPro" id="IPR013078">
    <property type="entry name" value="His_Pase_superF_clade-1"/>
</dbReference>
<dbReference type="GO" id="GO:0016787">
    <property type="term" value="F:hydrolase activity"/>
    <property type="evidence" value="ECO:0007669"/>
    <property type="project" value="UniProtKB-KW"/>
</dbReference>
<dbReference type="Pfam" id="PF00300">
    <property type="entry name" value="His_Phos_1"/>
    <property type="match status" value="1"/>
</dbReference>
<gene>
    <name evidence="2" type="ORF">EII11_00995</name>
</gene>
<dbReference type="InterPro" id="IPR029033">
    <property type="entry name" value="His_PPase_superfam"/>
</dbReference>
<reference evidence="2 3" key="1">
    <citation type="submission" date="2018-11" db="EMBL/GenBank/DDBJ databases">
        <title>Genomes From Bacteria Associated with the Canine Oral Cavity: a Test Case for Automated Genome-Based Taxonomic Assignment.</title>
        <authorList>
            <person name="Coil D.A."/>
            <person name="Jospin G."/>
            <person name="Darling A.E."/>
            <person name="Wallis C."/>
            <person name="Davis I.J."/>
            <person name="Harris S."/>
            <person name="Eisen J.A."/>
            <person name="Holcombe L.J."/>
            <person name="O'Flynn C."/>
        </authorList>
    </citation>
    <scope>NUCLEOTIDE SEQUENCE [LARGE SCALE GENOMIC DNA]</scope>
    <source>
        <strain evidence="2 3">OH770</strain>
    </source>
</reference>
<dbReference type="SMART" id="SM00855">
    <property type="entry name" value="PGAM"/>
    <property type="match status" value="1"/>
</dbReference>
<dbReference type="SUPFAM" id="SSF53254">
    <property type="entry name" value="Phosphoglycerate mutase-like"/>
    <property type="match status" value="1"/>
</dbReference>
<evidence type="ECO:0000256" key="1">
    <source>
        <dbReference type="ARBA" id="ARBA00022801"/>
    </source>
</evidence>
<comment type="caution">
    <text evidence="2">The sequence shown here is derived from an EMBL/GenBank/DDBJ whole genome shotgun (WGS) entry which is preliminary data.</text>
</comment>
<sequence length="171" mass="18715">MAAPPCSVNNGEMEHTLVLVRHAHAEPYADGGDHARPLSSRGHEQARLLGQRLAQILPTCDVAVYSDARRTQETAEHLLRACPAEVAWADRSLYTAYPKDILTLISQINDARTLVIIGHEPTISEVGSLLAIDSHAISRGVPTATALVLRHNAEWSTLHDQQCELEVLYQG</sequence>
<evidence type="ECO:0000313" key="2">
    <source>
        <dbReference type="EMBL" id="RRC96268.1"/>
    </source>
</evidence>
<dbReference type="EMBL" id="RQZF01000001">
    <property type="protein sequence ID" value="RRC96268.1"/>
    <property type="molecule type" value="Genomic_DNA"/>
</dbReference>
<dbReference type="InterPro" id="IPR051021">
    <property type="entry name" value="Mito_Ser/Thr_phosphatase"/>
</dbReference>
<dbReference type="OrthoDB" id="9810154at2"/>
<dbReference type="AlphaFoldDB" id="A0A3P1SGI9"/>
<dbReference type="Gene3D" id="3.40.50.1240">
    <property type="entry name" value="Phosphoglycerate mutase-like"/>
    <property type="match status" value="1"/>
</dbReference>
<organism evidence="2 3">
    <name type="scientific">Schaalia canis</name>
    <dbReference type="NCBI Taxonomy" id="100469"/>
    <lineage>
        <taxon>Bacteria</taxon>
        <taxon>Bacillati</taxon>
        <taxon>Actinomycetota</taxon>
        <taxon>Actinomycetes</taxon>
        <taxon>Actinomycetales</taxon>
        <taxon>Actinomycetaceae</taxon>
        <taxon>Schaalia</taxon>
    </lineage>
</organism>
<protein>
    <submittedName>
        <fullName evidence="2">Histidine phosphatase</fullName>
    </submittedName>
</protein>
<evidence type="ECO:0000313" key="3">
    <source>
        <dbReference type="Proteomes" id="UP000280444"/>
    </source>
</evidence>
<keyword evidence="1" id="KW-0378">Hydrolase</keyword>
<keyword evidence="3" id="KW-1185">Reference proteome</keyword>
<accession>A0A3P1SGI9</accession>
<dbReference type="Proteomes" id="UP000280444">
    <property type="component" value="Unassembled WGS sequence"/>
</dbReference>
<dbReference type="PANTHER" id="PTHR20935">
    <property type="entry name" value="PHOSPHOGLYCERATE MUTASE-RELATED"/>
    <property type="match status" value="1"/>
</dbReference>
<dbReference type="CDD" id="cd07040">
    <property type="entry name" value="HP"/>
    <property type="match status" value="1"/>
</dbReference>
<proteinExistence type="predicted"/>
<dbReference type="PANTHER" id="PTHR20935:SF1">
    <property type="entry name" value="SLL1549 PROTEIN"/>
    <property type="match status" value="1"/>
</dbReference>
<name>A0A3P1SGI9_9ACTO</name>